<dbReference type="SMART" id="SM00388">
    <property type="entry name" value="HisKA"/>
    <property type="match status" value="1"/>
</dbReference>
<dbReference type="InterPro" id="IPR036097">
    <property type="entry name" value="HisK_dim/P_sf"/>
</dbReference>
<evidence type="ECO:0000256" key="6">
    <source>
        <dbReference type="SAM" id="Coils"/>
    </source>
</evidence>
<feature type="transmembrane region" description="Helical" evidence="7">
    <location>
        <begin position="209"/>
        <end position="230"/>
    </location>
</feature>
<dbReference type="AlphaFoldDB" id="C1F0Z6"/>
<dbReference type="InParanoid" id="C1F0Z6"/>
<dbReference type="InterPro" id="IPR036890">
    <property type="entry name" value="HATPase_C_sf"/>
</dbReference>
<dbReference type="Proteomes" id="UP000002207">
    <property type="component" value="Chromosome"/>
</dbReference>
<dbReference type="HOGENOM" id="CLU_000445_114_71_0"/>
<protein>
    <recommendedName>
        <fullName evidence="2">histidine kinase</fullName>
        <ecNumber evidence="2">2.7.13.3</ecNumber>
    </recommendedName>
</protein>
<gene>
    <name evidence="9" type="ordered locus">ACP_0496</name>
</gene>
<dbReference type="GO" id="GO:0000156">
    <property type="term" value="F:phosphorelay response regulator activity"/>
    <property type="evidence" value="ECO:0007669"/>
    <property type="project" value="TreeGrafter"/>
</dbReference>
<evidence type="ECO:0000256" key="5">
    <source>
        <dbReference type="ARBA" id="ARBA00022777"/>
    </source>
</evidence>
<dbReference type="eggNOG" id="COG5278">
    <property type="taxonomic scope" value="Bacteria"/>
</dbReference>
<evidence type="ECO:0000256" key="3">
    <source>
        <dbReference type="ARBA" id="ARBA00022553"/>
    </source>
</evidence>
<keyword evidence="7" id="KW-0812">Transmembrane</keyword>
<keyword evidence="6" id="KW-0175">Coiled coil</keyword>
<dbReference type="GO" id="GO:0030295">
    <property type="term" value="F:protein kinase activator activity"/>
    <property type="evidence" value="ECO:0007669"/>
    <property type="project" value="TreeGrafter"/>
</dbReference>
<keyword evidence="7" id="KW-0472">Membrane</keyword>
<dbReference type="InterPro" id="IPR003594">
    <property type="entry name" value="HATPase_dom"/>
</dbReference>
<evidence type="ECO:0000259" key="8">
    <source>
        <dbReference type="PROSITE" id="PS50109"/>
    </source>
</evidence>
<evidence type="ECO:0000313" key="10">
    <source>
        <dbReference type="Proteomes" id="UP000002207"/>
    </source>
</evidence>
<dbReference type="Pfam" id="PF00512">
    <property type="entry name" value="HisKA"/>
    <property type="match status" value="1"/>
</dbReference>
<dbReference type="PRINTS" id="PR00344">
    <property type="entry name" value="BCTRLSENSOR"/>
</dbReference>
<evidence type="ECO:0000256" key="2">
    <source>
        <dbReference type="ARBA" id="ARBA00012438"/>
    </source>
</evidence>
<organism evidence="9 10">
    <name type="scientific">Acidobacterium capsulatum (strain ATCC 51196 / DSM 11244 / BCRC 80197 / JCM 7670 / NBRC 15755 / NCIMB 13165 / 161)</name>
    <dbReference type="NCBI Taxonomy" id="240015"/>
    <lineage>
        <taxon>Bacteria</taxon>
        <taxon>Pseudomonadati</taxon>
        <taxon>Acidobacteriota</taxon>
        <taxon>Terriglobia</taxon>
        <taxon>Terriglobales</taxon>
        <taxon>Acidobacteriaceae</taxon>
        <taxon>Acidobacterium</taxon>
    </lineage>
</organism>
<dbReference type="Gene3D" id="3.30.565.10">
    <property type="entry name" value="Histidine kinase-like ATPase, C-terminal domain"/>
    <property type="match status" value="1"/>
</dbReference>
<dbReference type="FunFam" id="3.30.565.10:FF:000006">
    <property type="entry name" value="Sensor histidine kinase WalK"/>
    <property type="match status" value="1"/>
</dbReference>
<dbReference type="PANTHER" id="PTHR42878">
    <property type="entry name" value="TWO-COMPONENT HISTIDINE KINASE"/>
    <property type="match status" value="1"/>
</dbReference>
<dbReference type="SUPFAM" id="SSF47384">
    <property type="entry name" value="Homodimeric domain of signal transducing histidine kinase"/>
    <property type="match status" value="1"/>
</dbReference>
<dbReference type="Gene3D" id="1.10.287.130">
    <property type="match status" value="1"/>
</dbReference>
<keyword evidence="3" id="KW-0597">Phosphoprotein</keyword>
<name>C1F0Z6_ACIC5</name>
<dbReference type="InterPro" id="IPR003661">
    <property type="entry name" value="HisK_dim/P_dom"/>
</dbReference>
<dbReference type="SUPFAM" id="SSF55874">
    <property type="entry name" value="ATPase domain of HSP90 chaperone/DNA topoisomerase II/histidine kinase"/>
    <property type="match status" value="1"/>
</dbReference>
<dbReference type="InterPro" id="IPR003018">
    <property type="entry name" value="GAF"/>
</dbReference>
<dbReference type="PANTHER" id="PTHR42878:SF15">
    <property type="entry name" value="BACTERIOPHYTOCHROME"/>
    <property type="match status" value="1"/>
</dbReference>
<dbReference type="InterPro" id="IPR004358">
    <property type="entry name" value="Sig_transdc_His_kin-like_C"/>
</dbReference>
<keyword evidence="10" id="KW-1185">Reference proteome</keyword>
<dbReference type="eggNOG" id="COG4251">
    <property type="taxonomic scope" value="Bacteria"/>
</dbReference>
<dbReference type="CDD" id="cd00082">
    <property type="entry name" value="HisKA"/>
    <property type="match status" value="1"/>
</dbReference>
<dbReference type="PROSITE" id="PS50109">
    <property type="entry name" value="HIS_KIN"/>
    <property type="match status" value="1"/>
</dbReference>
<keyword evidence="7" id="KW-1133">Transmembrane helix</keyword>
<sequence length="662" mass="73030">MPGGQIVIFHAPASMRKPAPAHLSLKAMKPSPGRALTYALLSAAILAVGVNTWLAIRAVGVMARSEAWVARTWQVTHAAQTVVTSMLSAESGDRGYLLTGDSRYLAAYEKARQVLPAQISHLQALMPQDAAQQQRFAEIRALVETRIALLQQGIELRREGQETGLQAIVVTGTGQVEMDHLSALIDSIQTEENHLLAGRVARSHLARRNAILTISIASLLNLILILLAVWRFQRERLLRESSELSARRLQRLQAVGEVGLSRLTVAELTQALMHRLHWIVDADVALLCRYNNCCIEVTATNGFDLRDPGPFPLPEDSPLRQAAEQQQPVQLAEDSIDLHPFTELHGKLQALQVLPLSISGNTGALFLVGRTTLANRQPFDQELLSVIADRIALAMDRARAYEAEHDARRAAEQKAEEVRILNEELEERVRQRTAELEAANRELEAFSYSVSHDLRAPLRSVDGFSLALVEDYGSSLDADGRDYVQRIRKGVQRMGQLIDSLLQLSRITRADLARETFDLSELAEDVLADLRAAHPERNIITEVQPGLTIEADPRLLRVALENLFGNAIKFSARVPEARIEFGQAASGEYYVRDNGAGFDMQYVSKLFNAFQRLHGDREFLGSGIGLATVARVIRRHGGSIRAEGEIGKGAVFSFTLGGTSYA</sequence>
<dbReference type="STRING" id="240015.ACP_0496"/>
<dbReference type="EMBL" id="CP001472">
    <property type="protein sequence ID" value="ACO32964.1"/>
    <property type="molecule type" value="Genomic_DNA"/>
</dbReference>
<dbReference type="GO" id="GO:0000155">
    <property type="term" value="F:phosphorelay sensor kinase activity"/>
    <property type="evidence" value="ECO:0007669"/>
    <property type="project" value="InterPro"/>
</dbReference>
<dbReference type="SMART" id="SM00065">
    <property type="entry name" value="GAF"/>
    <property type="match status" value="1"/>
</dbReference>
<dbReference type="GO" id="GO:0007234">
    <property type="term" value="P:osmosensory signaling via phosphorelay pathway"/>
    <property type="evidence" value="ECO:0007669"/>
    <property type="project" value="TreeGrafter"/>
</dbReference>
<dbReference type="Pfam" id="PF05227">
    <property type="entry name" value="CHASE3"/>
    <property type="match status" value="1"/>
</dbReference>
<keyword evidence="4" id="KW-0808">Transferase</keyword>
<dbReference type="InterPro" id="IPR007891">
    <property type="entry name" value="CHASE3"/>
</dbReference>
<evidence type="ECO:0000256" key="4">
    <source>
        <dbReference type="ARBA" id="ARBA00022679"/>
    </source>
</evidence>
<evidence type="ECO:0000313" key="9">
    <source>
        <dbReference type="EMBL" id="ACO32964.1"/>
    </source>
</evidence>
<dbReference type="KEGG" id="aca:ACP_0496"/>
<dbReference type="SMART" id="SM00387">
    <property type="entry name" value="HATPase_c"/>
    <property type="match status" value="1"/>
</dbReference>
<evidence type="ECO:0000256" key="7">
    <source>
        <dbReference type="SAM" id="Phobius"/>
    </source>
</evidence>
<dbReference type="Pfam" id="PF02518">
    <property type="entry name" value="HATPase_c"/>
    <property type="match status" value="1"/>
</dbReference>
<dbReference type="SUPFAM" id="SSF55781">
    <property type="entry name" value="GAF domain-like"/>
    <property type="match status" value="1"/>
</dbReference>
<dbReference type="EC" id="2.7.13.3" evidence="2"/>
<comment type="catalytic activity">
    <reaction evidence="1">
        <text>ATP + protein L-histidine = ADP + protein N-phospho-L-histidine.</text>
        <dbReference type="EC" id="2.7.13.3"/>
    </reaction>
</comment>
<dbReference type="InterPro" id="IPR029016">
    <property type="entry name" value="GAF-like_dom_sf"/>
</dbReference>
<keyword evidence="5 9" id="KW-0418">Kinase</keyword>
<feature type="coiled-coil region" evidence="6">
    <location>
        <begin position="404"/>
        <end position="442"/>
    </location>
</feature>
<dbReference type="CDD" id="cd19410">
    <property type="entry name" value="HK9-like_sensor"/>
    <property type="match status" value="1"/>
</dbReference>
<dbReference type="InterPro" id="IPR005467">
    <property type="entry name" value="His_kinase_dom"/>
</dbReference>
<accession>C1F0Z6</accession>
<dbReference type="Gene3D" id="3.30.450.40">
    <property type="match status" value="1"/>
</dbReference>
<feature type="transmembrane region" description="Helical" evidence="7">
    <location>
        <begin position="35"/>
        <end position="56"/>
    </location>
</feature>
<dbReference type="InterPro" id="IPR050351">
    <property type="entry name" value="BphY/WalK/GraS-like"/>
</dbReference>
<proteinExistence type="predicted"/>
<feature type="domain" description="Histidine kinase" evidence="8">
    <location>
        <begin position="449"/>
        <end position="660"/>
    </location>
</feature>
<evidence type="ECO:0000256" key="1">
    <source>
        <dbReference type="ARBA" id="ARBA00000085"/>
    </source>
</evidence>
<dbReference type="FunFam" id="1.10.287.130:FF:000070">
    <property type="entry name" value="Histidine kinase sensor protein"/>
    <property type="match status" value="1"/>
</dbReference>
<reference evidence="9 10" key="1">
    <citation type="journal article" date="2009" name="Appl. Environ. Microbiol.">
        <title>Three genomes from the phylum Acidobacteria provide insight into the lifestyles of these microorganisms in soils.</title>
        <authorList>
            <person name="Ward N.L."/>
            <person name="Challacombe J.F."/>
            <person name="Janssen P.H."/>
            <person name="Henrissat B."/>
            <person name="Coutinho P.M."/>
            <person name="Wu M."/>
            <person name="Xie G."/>
            <person name="Haft D.H."/>
            <person name="Sait M."/>
            <person name="Badger J."/>
            <person name="Barabote R.D."/>
            <person name="Bradley B."/>
            <person name="Brettin T.S."/>
            <person name="Brinkac L.M."/>
            <person name="Bruce D."/>
            <person name="Creasy T."/>
            <person name="Daugherty S.C."/>
            <person name="Davidsen T.M."/>
            <person name="DeBoy R.T."/>
            <person name="Detter J.C."/>
            <person name="Dodson R.J."/>
            <person name="Durkin A.S."/>
            <person name="Ganapathy A."/>
            <person name="Gwinn-Giglio M."/>
            <person name="Han C.S."/>
            <person name="Khouri H."/>
            <person name="Kiss H."/>
            <person name="Kothari S.P."/>
            <person name="Madupu R."/>
            <person name="Nelson K.E."/>
            <person name="Nelson W.C."/>
            <person name="Paulsen I."/>
            <person name="Penn K."/>
            <person name="Ren Q."/>
            <person name="Rosovitz M.J."/>
            <person name="Selengut J.D."/>
            <person name="Shrivastava S."/>
            <person name="Sullivan S.A."/>
            <person name="Tapia R."/>
            <person name="Thompson L.S."/>
            <person name="Watkins K.L."/>
            <person name="Yang Q."/>
            <person name="Yu C."/>
            <person name="Zafar N."/>
            <person name="Zhou L."/>
            <person name="Kuske C.R."/>
        </authorList>
    </citation>
    <scope>NUCLEOTIDE SEQUENCE [LARGE SCALE GENOMIC DNA]</scope>
    <source>
        <strain evidence="10">ATCC 51196 / DSM 11244 / BCRC 80197 / JCM 7670 / NBRC 15755 / NCIMB 13165 / 161</strain>
    </source>
</reference>